<dbReference type="InterPro" id="IPR000212">
    <property type="entry name" value="DNA_helicase_UvrD/REP"/>
</dbReference>
<accession>A0A4D4JBF7</accession>
<protein>
    <recommendedName>
        <fullName evidence="6">UvrD-like helicase ATP-binding domain-containing protein</fullName>
    </recommendedName>
</protein>
<evidence type="ECO:0000313" key="8">
    <source>
        <dbReference type="Proteomes" id="UP000298860"/>
    </source>
</evidence>
<dbReference type="Proteomes" id="UP000298860">
    <property type="component" value="Unassembled WGS sequence"/>
</dbReference>
<reference evidence="8" key="1">
    <citation type="submission" date="2019-04" db="EMBL/GenBank/DDBJ databases">
        <title>Draft genome sequence of Pseudonocardiaceae bacterium SL3-2-4.</title>
        <authorList>
            <person name="Ningsih F."/>
            <person name="Yokota A."/>
            <person name="Sakai Y."/>
            <person name="Nanatani K."/>
            <person name="Yabe S."/>
            <person name="Oetari A."/>
            <person name="Sjamsuridzal W."/>
        </authorList>
    </citation>
    <scope>NUCLEOTIDE SEQUENCE [LARGE SCALE GENOMIC DNA]</scope>
    <source>
        <strain evidence="8">SL3-2-4</strain>
    </source>
</reference>
<evidence type="ECO:0000256" key="1">
    <source>
        <dbReference type="ARBA" id="ARBA00022741"/>
    </source>
</evidence>
<dbReference type="PANTHER" id="PTHR11070">
    <property type="entry name" value="UVRD / RECB / PCRA DNA HELICASE FAMILY MEMBER"/>
    <property type="match status" value="1"/>
</dbReference>
<dbReference type="Pfam" id="PF13245">
    <property type="entry name" value="AAA_19"/>
    <property type="match status" value="1"/>
</dbReference>
<dbReference type="SUPFAM" id="SSF52540">
    <property type="entry name" value="P-loop containing nucleoside triphosphate hydrolases"/>
    <property type="match status" value="1"/>
</dbReference>
<dbReference type="GO" id="GO:0043138">
    <property type="term" value="F:3'-5' DNA helicase activity"/>
    <property type="evidence" value="ECO:0007669"/>
    <property type="project" value="TreeGrafter"/>
</dbReference>
<evidence type="ECO:0000259" key="6">
    <source>
        <dbReference type="PROSITE" id="PS51198"/>
    </source>
</evidence>
<keyword evidence="3 5" id="KW-0347">Helicase</keyword>
<gene>
    <name evidence="7" type="ORF">GTS_45370</name>
</gene>
<dbReference type="Gene3D" id="3.40.50.300">
    <property type="entry name" value="P-loop containing nucleotide triphosphate hydrolases"/>
    <property type="match status" value="2"/>
</dbReference>
<comment type="caution">
    <text evidence="7">The sequence shown here is derived from an EMBL/GenBank/DDBJ whole genome shotgun (WGS) entry which is preliminary data.</text>
</comment>
<dbReference type="GO" id="GO:0016787">
    <property type="term" value="F:hydrolase activity"/>
    <property type="evidence" value="ECO:0007669"/>
    <property type="project" value="UniProtKB-UniRule"/>
</dbReference>
<dbReference type="InterPro" id="IPR027417">
    <property type="entry name" value="P-loop_NTPase"/>
</dbReference>
<keyword evidence="8" id="KW-1185">Reference proteome</keyword>
<evidence type="ECO:0000256" key="5">
    <source>
        <dbReference type="PROSITE-ProRule" id="PRU00560"/>
    </source>
</evidence>
<dbReference type="InterPro" id="IPR014016">
    <property type="entry name" value="UvrD-like_ATP-bd"/>
</dbReference>
<feature type="domain" description="UvrD-like helicase ATP-binding" evidence="6">
    <location>
        <begin position="17"/>
        <end position="326"/>
    </location>
</feature>
<dbReference type="RefSeq" id="WP_137815891.1">
    <property type="nucleotide sequence ID" value="NZ_BJFL01000030.1"/>
</dbReference>
<organism evidence="7 8">
    <name type="scientific">Gandjariella thermophila</name>
    <dbReference type="NCBI Taxonomy" id="1931992"/>
    <lineage>
        <taxon>Bacteria</taxon>
        <taxon>Bacillati</taxon>
        <taxon>Actinomycetota</taxon>
        <taxon>Actinomycetes</taxon>
        <taxon>Pseudonocardiales</taxon>
        <taxon>Pseudonocardiaceae</taxon>
        <taxon>Gandjariella</taxon>
    </lineage>
</organism>
<dbReference type="GO" id="GO:0000725">
    <property type="term" value="P:recombinational repair"/>
    <property type="evidence" value="ECO:0007669"/>
    <property type="project" value="TreeGrafter"/>
</dbReference>
<dbReference type="PANTHER" id="PTHR11070:SF45">
    <property type="entry name" value="DNA 3'-5' HELICASE"/>
    <property type="match status" value="1"/>
</dbReference>
<dbReference type="Gene3D" id="1.10.10.160">
    <property type="match status" value="1"/>
</dbReference>
<evidence type="ECO:0000256" key="2">
    <source>
        <dbReference type="ARBA" id="ARBA00022801"/>
    </source>
</evidence>
<keyword evidence="2 5" id="KW-0378">Hydrolase</keyword>
<name>A0A4D4JBF7_9PSEU</name>
<dbReference type="GO" id="GO:0003677">
    <property type="term" value="F:DNA binding"/>
    <property type="evidence" value="ECO:0007669"/>
    <property type="project" value="InterPro"/>
</dbReference>
<dbReference type="GO" id="GO:0005829">
    <property type="term" value="C:cytosol"/>
    <property type="evidence" value="ECO:0007669"/>
    <property type="project" value="TreeGrafter"/>
</dbReference>
<feature type="binding site" evidence="5">
    <location>
        <begin position="38"/>
        <end position="45"/>
    </location>
    <ligand>
        <name>ATP</name>
        <dbReference type="ChEBI" id="CHEBI:30616"/>
    </ligand>
</feature>
<keyword evidence="1 5" id="KW-0547">Nucleotide-binding</keyword>
<evidence type="ECO:0000256" key="3">
    <source>
        <dbReference type="ARBA" id="ARBA00022806"/>
    </source>
</evidence>
<dbReference type="OrthoDB" id="3196525at2"/>
<dbReference type="AlphaFoldDB" id="A0A4D4JBF7"/>
<dbReference type="EMBL" id="BJFL01000030">
    <property type="protein sequence ID" value="GDY32904.1"/>
    <property type="molecule type" value="Genomic_DNA"/>
</dbReference>
<dbReference type="GO" id="GO:0005524">
    <property type="term" value="F:ATP binding"/>
    <property type="evidence" value="ECO:0007669"/>
    <property type="project" value="UniProtKB-UniRule"/>
</dbReference>
<evidence type="ECO:0000256" key="4">
    <source>
        <dbReference type="ARBA" id="ARBA00022840"/>
    </source>
</evidence>
<dbReference type="InterPro" id="IPR013986">
    <property type="entry name" value="DExx_box_DNA_helicase_dom_sf"/>
</dbReference>
<dbReference type="PROSITE" id="PS51198">
    <property type="entry name" value="UVRD_HELICASE_ATP_BIND"/>
    <property type="match status" value="1"/>
</dbReference>
<evidence type="ECO:0000313" key="7">
    <source>
        <dbReference type="EMBL" id="GDY32904.1"/>
    </source>
</evidence>
<proteinExistence type="predicted"/>
<keyword evidence="4 5" id="KW-0067">ATP-binding</keyword>
<sequence length="461" mass="50182">MPHGEPSGRRFGPAPAELDTAQRAVVERDYTGPAKIGGPAGTGKTVVALHRLARLAAQGRGPLLYTTLARGLARVARTAFTGLAPEHADRVEFVDLHAWAGAFLARRGRPLRVRADLVDRAFLAAWFEVGSRGPLAALEPNPDYWRTEIDRVIKGRGVTTPGEYAEVIRTGRRVRLGRADRDRVWLLYLAYQRALAGGGLVDHNDVLSAALEELDRRPLAPPYASVVVDEVQDMPLLAVRLAERLAGAGPNGLLLVGDGQQQVYPGGWRLSDAGVPVRGRSELLRVNHRNAARVLALAGRMDAVNQVDDIDGTATVTLGEIDWRHEHGSVHTWRGIDGELPDALVQAVRALPVPPGDAAVIAFTRGEAERYAHTLGRAGIEVHWLADYDGRPSPLLKLGTVQQAKGLEFRAALVPRLPLREAADSPAARERAELVERQRLVAVTRAREHVWFGLVDPHIEP</sequence>